<feature type="region of interest" description="Disordered" evidence="1">
    <location>
        <begin position="77"/>
        <end position="107"/>
    </location>
</feature>
<evidence type="ECO:0000256" key="1">
    <source>
        <dbReference type="SAM" id="MobiDB-lite"/>
    </source>
</evidence>
<feature type="non-terminal residue" evidence="2">
    <location>
        <position position="1"/>
    </location>
</feature>
<reference evidence="2 3" key="1">
    <citation type="submission" date="2022-05" db="EMBL/GenBank/DDBJ databases">
        <authorList>
            <consortium name="Genoscope - CEA"/>
            <person name="William W."/>
        </authorList>
    </citation>
    <scope>NUCLEOTIDE SEQUENCE [LARGE SCALE GENOMIC DNA]</scope>
</reference>
<evidence type="ECO:0008006" key="4">
    <source>
        <dbReference type="Google" id="ProtNLM"/>
    </source>
</evidence>
<sequence length="209" mass="23842">CTLFGVRYIADTLMILSPSSTSATLTLVKEFQDSNMDTQKLREVIREAKDKCQQLSAERYEKISEWRAQRIAQDEELREAGASGGSAKSSQKKGEEGKGDDGELKIIEKQRRIREARTVRVSDEPERGVYIRLRTNLGTRSRKFRNGAQFQEVYDWAGAMQDMPLYFTLHRGQTLLTHDERVGPFDETLDMTERVSGGRILCSLISKLM</sequence>
<name>A0ABN8PDN6_9CNID</name>
<evidence type="ECO:0000313" key="3">
    <source>
        <dbReference type="Proteomes" id="UP001159405"/>
    </source>
</evidence>
<protein>
    <recommendedName>
        <fullName evidence="4">UBX domain-containing protein</fullName>
    </recommendedName>
</protein>
<gene>
    <name evidence="2" type="ORF">PLOB_00040165</name>
</gene>
<dbReference type="EMBL" id="CALNXK010000061">
    <property type="protein sequence ID" value="CAH3138462.1"/>
    <property type="molecule type" value="Genomic_DNA"/>
</dbReference>
<evidence type="ECO:0000313" key="2">
    <source>
        <dbReference type="EMBL" id="CAH3138462.1"/>
    </source>
</evidence>
<keyword evidence="3" id="KW-1185">Reference proteome</keyword>
<proteinExistence type="predicted"/>
<comment type="caution">
    <text evidence="2">The sequence shown here is derived from an EMBL/GenBank/DDBJ whole genome shotgun (WGS) entry which is preliminary data.</text>
</comment>
<feature type="compositionally biased region" description="Basic and acidic residues" evidence="1">
    <location>
        <begin position="92"/>
        <end position="107"/>
    </location>
</feature>
<organism evidence="2 3">
    <name type="scientific">Porites lobata</name>
    <dbReference type="NCBI Taxonomy" id="104759"/>
    <lineage>
        <taxon>Eukaryota</taxon>
        <taxon>Metazoa</taxon>
        <taxon>Cnidaria</taxon>
        <taxon>Anthozoa</taxon>
        <taxon>Hexacorallia</taxon>
        <taxon>Scleractinia</taxon>
        <taxon>Fungiina</taxon>
        <taxon>Poritidae</taxon>
        <taxon>Porites</taxon>
    </lineage>
</organism>
<dbReference type="Proteomes" id="UP001159405">
    <property type="component" value="Unassembled WGS sequence"/>
</dbReference>
<accession>A0ABN8PDN6</accession>